<keyword evidence="2" id="KW-1185">Reference proteome</keyword>
<proteinExistence type="predicted"/>
<sequence>MVGIKLILAGLCLVIDATKPVPFTVLGALKLNATSSYRNQTVEERINESRTFGSRYIESGSKGTLLKVGMPRSMAFNGLAEAIHLAYDRHHGLTLRPDHVFIVVLQGLAIHVNMDPEKHKQVLGLSRLAKGKKEKIEVYGNFTLGNRNNDWQGVFPVFQAKIRTKLRRDVSQLISKRFTTSSRLSQAVAAMTVMDTFKAYFEFSISTMCGIPEIALLGTPQDWALLRTSSKQLLSKFDGLQFWLAELMPILDEFVDASKGKHRKAFWSTIYKPDGGSGGPFIRGWINGLLPYIQTKHGFTKNSHISWKDNTNPFGGLKYNEIPVGFTETPFRLKTRRTEMDMVFVGGFLGVKPGPFPNHVMPSLGWAVLHAKKKSLTSQSINSL</sequence>
<reference evidence="1" key="1">
    <citation type="submission" date="2022-04" db="EMBL/GenBank/DDBJ databases">
        <title>Genome of the entomopathogenic fungus Entomophthora muscae.</title>
        <authorList>
            <person name="Elya C."/>
            <person name="Lovett B.R."/>
            <person name="Lee E."/>
            <person name="Macias A.M."/>
            <person name="Hajek A.E."/>
            <person name="De Bivort B.L."/>
            <person name="Kasson M.T."/>
            <person name="De Fine Licht H.H."/>
            <person name="Stajich J.E."/>
        </authorList>
    </citation>
    <scope>NUCLEOTIDE SEQUENCE</scope>
    <source>
        <strain evidence="1">Berkeley</strain>
    </source>
</reference>
<evidence type="ECO:0000313" key="2">
    <source>
        <dbReference type="Proteomes" id="UP001165960"/>
    </source>
</evidence>
<accession>A0ACC2TPS9</accession>
<evidence type="ECO:0000313" key="1">
    <source>
        <dbReference type="EMBL" id="KAJ9076247.1"/>
    </source>
</evidence>
<organism evidence="1 2">
    <name type="scientific">Entomophthora muscae</name>
    <dbReference type="NCBI Taxonomy" id="34485"/>
    <lineage>
        <taxon>Eukaryota</taxon>
        <taxon>Fungi</taxon>
        <taxon>Fungi incertae sedis</taxon>
        <taxon>Zoopagomycota</taxon>
        <taxon>Entomophthoromycotina</taxon>
        <taxon>Entomophthoromycetes</taxon>
        <taxon>Entomophthorales</taxon>
        <taxon>Entomophthoraceae</taxon>
        <taxon>Entomophthora</taxon>
    </lineage>
</organism>
<gene>
    <name evidence="1" type="ORF">DSO57_1028140</name>
</gene>
<comment type="caution">
    <text evidence="1">The sequence shown here is derived from an EMBL/GenBank/DDBJ whole genome shotgun (WGS) entry which is preliminary data.</text>
</comment>
<protein>
    <submittedName>
        <fullName evidence="1">Uncharacterized protein</fullName>
    </submittedName>
</protein>
<dbReference type="EMBL" id="QTSX02002306">
    <property type="protein sequence ID" value="KAJ9076247.1"/>
    <property type="molecule type" value="Genomic_DNA"/>
</dbReference>
<dbReference type="Proteomes" id="UP001165960">
    <property type="component" value="Unassembled WGS sequence"/>
</dbReference>
<name>A0ACC2TPS9_9FUNG</name>